<evidence type="ECO:0000256" key="5">
    <source>
        <dbReference type="ARBA" id="ARBA00023136"/>
    </source>
</evidence>
<protein>
    <submittedName>
        <fullName evidence="8">Phosphate:Na+ symporter</fullName>
    </submittedName>
</protein>
<proteinExistence type="predicted"/>
<dbReference type="NCBIfam" id="NF037997">
    <property type="entry name" value="Na_Pi_symport"/>
    <property type="match status" value="1"/>
</dbReference>
<dbReference type="GO" id="GO:0044341">
    <property type="term" value="P:sodium-dependent phosphate transport"/>
    <property type="evidence" value="ECO:0007669"/>
    <property type="project" value="InterPro"/>
</dbReference>
<keyword evidence="3 6" id="KW-0812">Transmembrane</keyword>
<evidence type="ECO:0000256" key="3">
    <source>
        <dbReference type="ARBA" id="ARBA00022692"/>
    </source>
</evidence>
<keyword evidence="4 6" id="KW-1133">Transmembrane helix</keyword>
<evidence type="ECO:0000256" key="6">
    <source>
        <dbReference type="SAM" id="Phobius"/>
    </source>
</evidence>
<dbReference type="InterPro" id="IPR003841">
    <property type="entry name" value="Na/Pi_transpt"/>
</dbReference>
<evidence type="ECO:0000259" key="7">
    <source>
        <dbReference type="Pfam" id="PF01895"/>
    </source>
</evidence>
<evidence type="ECO:0000313" key="9">
    <source>
        <dbReference type="Proteomes" id="UP000295515"/>
    </source>
</evidence>
<keyword evidence="9" id="KW-1185">Reference proteome</keyword>
<gene>
    <name evidence="8" type="ORF">EDD60_103149</name>
</gene>
<feature type="domain" description="PhoU" evidence="7">
    <location>
        <begin position="457"/>
        <end position="538"/>
    </location>
</feature>
<feature type="transmembrane region" description="Helical" evidence="6">
    <location>
        <begin position="244"/>
        <end position="267"/>
    </location>
</feature>
<evidence type="ECO:0000256" key="4">
    <source>
        <dbReference type="ARBA" id="ARBA00022989"/>
    </source>
</evidence>
<name>A0A4R3Z762_9FIRM</name>
<dbReference type="RefSeq" id="WP_066449111.1">
    <property type="nucleotide sequence ID" value="NZ_JANKBF010000001.1"/>
</dbReference>
<keyword evidence="2" id="KW-1003">Cell membrane</keyword>
<feature type="domain" description="PhoU" evidence="7">
    <location>
        <begin position="351"/>
        <end position="435"/>
    </location>
</feature>
<dbReference type="PANTHER" id="PTHR10010:SF46">
    <property type="entry name" value="SODIUM-DEPENDENT PHOSPHATE TRANSPORT PROTEIN 2B"/>
    <property type="match status" value="1"/>
</dbReference>
<dbReference type="NCBIfam" id="TIGR00704">
    <property type="entry name" value="NaPi_cotrn_rel"/>
    <property type="match status" value="1"/>
</dbReference>
<feature type="transmembrane region" description="Helical" evidence="6">
    <location>
        <begin position="108"/>
        <end position="124"/>
    </location>
</feature>
<dbReference type="Pfam" id="PF02690">
    <property type="entry name" value="Na_Pi_cotrans"/>
    <property type="match status" value="2"/>
</dbReference>
<dbReference type="Gene3D" id="1.20.58.220">
    <property type="entry name" value="Phosphate transport system protein phou homolog 2, domain 2"/>
    <property type="match status" value="1"/>
</dbReference>
<dbReference type="Proteomes" id="UP000295515">
    <property type="component" value="Unassembled WGS sequence"/>
</dbReference>
<accession>A0A4R3Z762</accession>
<evidence type="ECO:0000256" key="1">
    <source>
        <dbReference type="ARBA" id="ARBA00004651"/>
    </source>
</evidence>
<evidence type="ECO:0000256" key="2">
    <source>
        <dbReference type="ARBA" id="ARBA00022475"/>
    </source>
</evidence>
<comment type="caution">
    <text evidence="8">The sequence shown here is derived from an EMBL/GenBank/DDBJ whole genome shotgun (WGS) entry which is preliminary data.</text>
</comment>
<feature type="transmembrane region" description="Helical" evidence="6">
    <location>
        <begin position="131"/>
        <end position="153"/>
    </location>
</feature>
<dbReference type="EMBL" id="SMCQ01000003">
    <property type="protein sequence ID" value="TCW01693.1"/>
    <property type="molecule type" value="Genomic_DNA"/>
</dbReference>
<dbReference type="InterPro" id="IPR004633">
    <property type="entry name" value="NaPi_cotrn-rel/YqeW-like"/>
</dbReference>
<feature type="transmembrane region" description="Helical" evidence="6">
    <location>
        <begin position="211"/>
        <end position="232"/>
    </location>
</feature>
<sequence length="563" mass="61659">MELTNLFALLGGLALFLYGMTMMSNGLELAAGNKMKSILEKLTTNRFLGVGVGALITALIQSSSATTVMTVGFVNAGLMKLENAVWVIMGANIGTTITGQLIALDITALAPVIAFIGVALIAFVKNKKLDAIGEIIAGLGILFMGMEMMSSAMAPLRSSPEFVSIVSNFENPLIGILVGAGFTAIIQSSSASVGILQALAMSGVITLPSAIYVLFGQNIGTCITAVLASIGTGRNAKRTTIIHLSFNIIGTIIFVIISMLTPFAHIMQSLTPSNIPAQIANVHTVFNVVTTILLLPFGKQLVQLAYIILPEKEGLEDKMTLKYLDFGIFENDYHIGTSAIANTQLFNETQNMLNVAIDNVRKSFELMIDFKEEKFEKLQKNEDYINYLNKNIVDFTTNALSIEFPIEGSQTIGLFLKVSADLERVGDHAVNIALRAKNLYEENRHFSHEAMDEIGIMSSLCTNILDELRILNYDEFKGIVDKVDVIEDNIDKTHYEFSKRQIERLKKKECTTENSVVFTKTLTDFERIGDHGLNIAESFYKIKEAVAAMKMVKSQNEDLEVAV</sequence>
<dbReference type="SUPFAM" id="SSF109755">
    <property type="entry name" value="PhoU-like"/>
    <property type="match status" value="1"/>
</dbReference>
<reference evidence="8 9" key="1">
    <citation type="submission" date="2019-03" db="EMBL/GenBank/DDBJ databases">
        <title>Genomic Encyclopedia of Type Strains, Phase IV (KMG-IV): sequencing the most valuable type-strain genomes for metagenomic binning, comparative biology and taxonomic classification.</title>
        <authorList>
            <person name="Goeker M."/>
        </authorList>
    </citation>
    <scope>NUCLEOTIDE SEQUENCE [LARGE SCALE GENOMIC DNA]</scope>
    <source>
        <strain evidence="8 9">DSM 29487</strain>
    </source>
</reference>
<dbReference type="GO" id="GO:0005886">
    <property type="term" value="C:plasma membrane"/>
    <property type="evidence" value="ECO:0007669"/>
    <property type="project" value="UniProtKB-SubCell"/>
</dbReference>
<evidence type="ECO:0000313" key="8">
    <source>
        <dbReference type="EMBL" id="TCW01693.1"/>
    </source>
</evidence>
<dbReference type="AlphaFoldDB" id="A0A4R3Z762"/>
<keyword evidence="5 6" id="KW-0472">Membrane</keyword>
<dbReference type="GO" id="GO:0005436">
    <property type="term" value="F:sodium:phosphate symporter activity"/>
    <property type="evidence" value="ECO:0007669"/>
    <property type="project" value="InterPro"/>
</dbReference>
<dbReference type="InterPro" id="IPR026022">
    <property type="entry name" value="PhoU_dom"/>
</dbReference>
<dbReference type="Pfam" id="PF01895">
    <property type="entry name" value="PhoU"/>
    <property type="match status" value="2"/>
</dbReference>
<dbReference type="PANTHER" id="PTHR10010">
    <property type="entry name" value="SOLUTE CARRIER FAMILY 34 SODIUM PHOSPHATE , MEMBER 2-RELATED"/>
    <property type="match status" value="1"/>
</dbReference>
<organism evidence="8 9">
    <name type="scientific">Longibaculum muris</name>
    <dbReference type="NCBI Taxonomy" id="1796628"/>
    <lineage>
        <taxon>Bacteria</taxon>
        <taxon>Bacillati</taxon>
        <taxon>Bacillota</taxon>
        <taxon>Erysipelotrichia</taxon>
        <taxon>Erysipelotrichales</taxon>
        <taxon>Coprobacillaceae</taxon>
        <taxon>Longibaculum</taxon>
    </lineage>
</organism>
<feature type="transmembrane region" description="Helical" evidence="6">
    <location>
        <begin position="46"/>
        <end position="72"/>
    </location>
</feature>
<dbReference type="GeneID" id="98914627"/>
<comment type="subcellular location">
    <subcellularLocation>
        <location evidence="1">Cell membrane</location>
        <topology evidence="1">Multi-pass membrane protein</topology>
    </subcellularLocation>
</comment>
<dbReference type="InterPro" id="IPR038078">
    <property type="entry name" value="PhoU-like_sf"/>
</dbReference>